<dbReference type="RefSeq" id="WP_099123928.1">
    <property type="nucleotide sequence ID" value="NZ_CAWNRH010000104.1"/>
</dbReference>
<keyword evidence="3" id="KW-1185">Reference proteome</keyword>
<reference evidence="2 3" key="1">
    <citation type="journal article" date="2017" name="Nat. Microbiol.">
        <title>Natural product diversity associated with the nematode symbionts Photorhabdus and Xenorhabdus.</title>
        <authorList>
            <person name="Tobias N.J."/>
            <person name="Wolff H."/>
            <person name="Djahanschiri B."/>
            <person name="Grundmann F."/>
            <person name="Kronenwerth M."/>
            <person name="Shi Y.M."/>
            <person name="Simonyi S."/>
            <person name="Grun P."/>
            <person name="Shapiro-Ilan D."/>
            <person name="Pidot S.J."/>
            <person name="Stinear T.P."/>
            <person name="Ebersberger I."/>
            <person name="Bode H.B."/>
        </authorList>
    </citation>
    <scope>NUCLEOTIDE SEQUENCE [LARGE SCALE GENOMIC DNA]</scope>
    <source>
        <strain evidence="2 3">DSM 17904</strain>
    </source>
</reference>
<dbReference type="Pfam" id="PF00089">
    <property type="entry name" value="Trypsin"/>
    <property type="match status" value="1"/>
</dbReference>
<protein>
    <recommendedName>
        <fullName evidence="1">Peptidase S1 domain-containing protein</fullName>
    </recommendedName>
</protein>
<gene>
    <name evidence="2" type="ORF">Xsto_00394</name>
</gene>
<organism evidence="2 3">
    <name type="scientific">Xenorhabdus stockiae</name>
    <dbReference type="NCBI Taxonomy" id="351614"/>
    <lineage>
        <taxon>Bacteria</taxon>
        <taxon>Pseudomonadati</taxon>
        <taxon>Pseudomonadota</taxon>
        <taxon>Gammaproteobacteria</taxon>
        <taxon>Enterobacterales</taxon>
        <taxon>Morganellaceae</taxon>
        <taxon>Xenorhabdus</taxon>
    </lineage>
</organism>
<comment type="caution">
    <text evidence="2">The sequence shown here is derived from an EMBL/GenBank/DDBJ whole genome shotgun (WGS) entry which is preliminary data.</text>
</comment>
<dbReference type="PROSITE" id="PS00134">
    <property type="entry name" value="TRYPSIN_HIS"/>
    <property type="match status" value="1"/>
</dbReference>
<dbReference type="AlphaFoldDB" id="A0A2D0KVS8"/>
<dbReference type="EMBL" id="NJAJ01000003">
    <property type="protein sequence ID" value="PHM67512.1"/>
    <property type="molecule type" value="Genomic_DNA"/>
</dbReference>
<dbReference type="PROSITE" id="PS50240">
    <property type="entry name" value="TRYPSIN_DOM"/>
    <property type="match status" value="1"/>
</dbReference>
<dbReference type="InterPro" id="IPR001254">
    <property type="entry name" value="Trypsin_dom"/>
</dbReference>
<dbReference type="Proteomes" id="UP000222366">
    <property type="component" value="Unassembled WGS sequence"/>
</dbReference>
<dbReference type="InterPro" id="IPR009003">
    <property type="entry name" value="Peptidase_S1_PA"/>
</dbReference>
<dbReference type="InterPro" id="IPR018114">
    <property type="entry name" value="TRYPSIN_HIS"/>
</dbReference>
<name>A0A2D0KVS8_9GAMM</name>
<dbReference type="SUPFAM" id="SSF50494">
    <property type="entry name" value="Trypsin-like serine proteases"/>
    <property type="match status" value="1"/>
</dbReference>
<proteinExistence type="predicted"/>
<feature type="domain" description="Peptidase S1" evidence="1">
    <location>
        <begin position="32"/>
        <end position="248"/>
    </location>
</feature>
<dbReference type="InterPro" id="IPR043504">
    <property type="entry name" value="Peptidase_S1_PA_chymotrypsin"/>
</dbReference>
<evidence type="ECO:0000313" key="2">
    <source>
        <dbReference type="EMBL" id="PHM67512.1"/>
    </source>
</evidence>
<dbReference type="Gene3D" id="2.40.10.10">
    <property type="entry name" value="Trypsin-like serine proteases"/>
    <property type="match status" value="2"/>
</dbReference>
<sequence length="253" mass="28365">MKIWINIFIAIFCMGIFITEKGFAIADDPPNPKYVGSYVKLLFSFDNIHQRGSYECGGVIIGSDLVLTASHCFDDNWLNAKKRDVEVSYGKIYSKMFGRSAHLYSGKSLVRFMPSVDIAIFKVDTDMTSIGKGAEIAKLPESCSKGGPGVVYPFEGIAYQLMGDDGIILPHTIYQTTTTLIEKFSKIEAINGYELRTHITGRKEDSGSPIFSKDGILLGIFSRFSFSYEYSYFPAICYYRHRIEAIKEKLHGS</sequence>
<accession>A0A2D0KVS8</accession>
<evidence type="ECO:0000313" key="3">
    <source>
        <dbReference type="Proteomes" id="UP000222366"/>
    </source>
</evidence>
<dbReference type="GO" id="GO:0004252">
    <property type="term" value="F:serine-type endopeptidase activity"/>
    <property type="evidence" value="ECO:0007669"/>
    <property type="project" value="InterPro"/>
</dbReference>
<evidence type="ECO:0000259" key="1">
    <source>
        <dbReference type="PROSITE" id="PS50240"/>
    </source>
</evidence>
<dbReference type="GO" id="GO:0006508">
    <property type="term" value="P:proteolysis"/>
    <property type="evidence" value="ECO:0007669"/>
    <property type="project" value="InterPro"/>
</dbReference>